<dbReference type="SMART" id="SM00906">
    <property type="entry name" value="Fungal_trans"/>
    <property type="match status" value="1"/>
</dbReference>
<sequence length="728" mass="81091">MNSHGNPRRRCLIPCTNLFDILLNIALMSQVSDEMGLPSLPLTAEEDESKKRRASKACSTCHARKVRCDVLEVGLPCTKCRVNKFECAIKDRRKRRKKGDSTGRGDTDRNSNGPPPPLNRSIPEHSMLYQVPHYPFFRSFSHRGKARIHAQDSDHGVLLPVPARDQSAFSHGGDSARTIDDTQFLKRKGVFELPPKEVLDQCVSVYFQLFHPFFPVLHKPSFLDQYCQSDRDALLHGRGPSLLLLQAIIFTASSIIPGQSILEMGFSSRKQARSCFYMRARYLHNLNYEPDDIVTIQALLLMSHYYPSMVEQRHTWFWVHQAIGLAQGAGLHRDPGQAAPQRKLWARIWWACLVRDRLICLGTGRPMHINSLECNVPLLTAADLEEDGDCEDDRTVKAIFIEFTKLCQYMEGVLSLPLATDDSLHEQISICEAALRSWLSNLDPAARRSNDGDSNIHPAPGNDISELYRTILHLIYNVVLMSLRQSVSTLDEHRTDSPRLPSVDVQSVASDSARLLEGLVAADLVRYCPTQVVTTVLPPLIVQLLLMRGFNHGPECEVVNGRFLTCMAALKQLGEIYWHASFYYEFFELTASGSQPTSAANQHATAEAPEIIFGGRTPGRHTNKDLGLQSCHSTRTGSAEAVRTTRQAIVPGTDRAPFHQQHAYHGETSTATPDLKTPSPSSFDGLSGDTLGLDGHTPGDVDFTGTEAGAFESWLDDYGLFQSMFPSA</sequence>
<comment type="caution">
    <text evidence="5">The sequence shown here is derived from an EMBL/GenBank/DDBJ whole genome shotgun (WGS) entry which is preliminary data.</text>
</comment>
<feature type="compositionally biased region" description="Low complexity" evidence="3">
    <location>
        <begin position="681"/>
        <end position="690"/>
    </location>
</feature>
<dbReference type="CDD" id="cd00067">
    <property type="entry name" value="GAL4"/>
    <property type="match status" value="1"/>
</dbReference>
<evidence type="ECO:0000259" key="4">
    <source>
        <dbReference type="PROSITE" id="PS50048"/>
    </source>
</evidence>
<dbReference type="PROSITE" id="PS00463">
    <property type="entry name" value="ZN2_CY6_FUNGAL_1"/>
    <property type="match status" value="1"/>
</dbReference>
<protein>
    <submittedName>
        <fullName evidence="5">Fungal-specific transcription factor domain-containing protein</fullName>
    </submittedName>
</protein>
<evidence type="ECO:0000313" key="6">
    <source>
        <dbReference type="Proteomes" id="UP001244011"/>
    </source>
</evidence>
<dbReference type="Pfam" id="PF04082">
    <property type="entry name" value="Fungal_trans"/>
    <property type="match status" value="1"/>
</dbReference>
<keyword evidence="6" id="KW-1185">Reference proteome</keyword>
<feature type="region of interest" description="Disordered" evidence="3">
    <location>
        <begin position="92"/>
        <end position="123"/>
    </location>
</feature>
<feature type="domain" description="Zn(2)-C6 fungal-type" evidence="4">
    <location>
        <begin position="57"/>
        <end position="89"/>
    </location>
</feature>
<dbReference type="GO" id="GO:0003677">
    <property type="term" value="F:DNA binding"/>
    <property type="evidence" value="ECO:0007669"/>
    <property type="project" value="InterPro"/>
</dbReference>
<dbReference type="CDD" id="cd12148">
    <property type="entry name" value="fungal_TF_MHR"/>
    <property type="match status" value="1"/>
</dbReference>
<dbReference type="GO" id="GO:0008270">
    <property type="term" value="F:zinc ion binding"/>
    <property type="evidence" value="ECO:0007669"/>
    <property type="project" value="InterPro"/>
</dbReference>
<dbReference type="SMART" id="SM00066">
    <property type="entry name" value="GAL4"/>
    <property type="match status" value="1"/>
</dbReference>
<accession>A0AAJ0BVT1</accession>
<dbReference type="Proteomes" id="UP001244011">
    <property type="component" value="Unassembled WGS sequence"/>
</dbReference>
<dbReference type="GeneID" id="85311697"/>
<dbReference type="PROSITE" id="PS50048">
    <property type="entry name" value="ZN2_CY6_FUNGAL_2"/>
    <property type="match status" value="1"/>
</dbReference>
<keyword evidence="1" id="KW-0479">Metal-binding</keyword>
<gene>
    <name evidence="5" type="ORF">QBC33DRAFT_544935</name>
</gene>
<evidence type="ECO:0000256" key="2">
    <source>
        <dbReference type="ARBA" id="ARBA00023242"/>
    </source>
</evidence>
<feature type="region of interest" description="Disordered" evidence="3">
    <location>
        <begin position="665"/>
        <end position="690"/>
    </location>
</feature>
<dbReference type="RefSeq" id="XP_060281433.1">
    <property type="nucleotide sequence ID" value="XM_060428510.1"/>
</dbReference>
<dbReference type="InterPro" id="IPR001138">
    <property type="entry name" value="Zn2Cys6_DnaBD"/>
</dbReference>
<dbReference type="SUPFAM" id="SSF57701">
    <property type="entry name" value="Zn2/Cys6 DNA-binding domain"/>
    <property type="match status" value="1"/>
</dbReference>
<dbReference type="Gene3D" id="4.10.240.10">
    <property type="entry name" value="Zn(2)-C6 fungal-type DNA-binding domain"/>
    <property type="match status" value="1"/>
</dbReference>
<dbReference type="InterPro" id="IPR036864">
    <property type="entry name" value="Zn2-C6_fun-type_DNA-bd_sf"/>
</dbReference>
<dbReference type="EMBL" id="MU839016">
    <property type="protein sequence ID" value="KAK1765220.1"/>
    <property type="molecule type" value="Genomic_DNA"/>
</dbReference>
<keyword evidence="2" id="KW-0539">Nucleus</keyword>
<evidence type="ECO:0000313" key="5">
    <source>
        <dbReference type="EMBL" id="KAK1765220.1"/>
    </source>
</evidence>
<dbReference type="InterPro" id="IPR052761">
    <property type="entry name" value="Fungal_Detox/Toxin_TFs"/>
</dbReference>
<dbReference type="PANTHER" id="PTHR47425">
    <property type="entry name" value="FARB-RELATED"/>
    <property type="match status" value="1"/>
</dbReference>
<evidence type="ECO:0000256" key="3">
    <source>
        <dbReference type="SAM" id="MobiDB-lite"/>
    </source>
</evidence>
<name>A0AAJ0BVT1_9PEZI</name>
<feature type="region of interest" description="Disordered" evidence="3">
    <location>
        <begin position="610"/>
        <end position="642"/>
    </location>
</feature>
<dbReference type="InterPro" id="IPR007219">
    <property type="entry name" value="XnlR_reg_dom"/>
</dbReference>
<organism evidence="5 6">
    <name type="scientific">Phialemonium atrogriseum</name>
    <dbReference type="NCBI Taxonomy" id="1093897"/>
    <lineage>
        <taxon>Eukaryota</taxon>
        <taxon>Fungi</taxon>
        <taxon>Dikarya</taxon>
        <taxon>Ascomycota</taxon>
        <taxon>Pezizomycotina</taxon>
        <taxon>Sordariomycetes</taxon>
        <taxon>Sordariomycetidae</taxon>
        <taxon>Cephalothecales</taxon>
        <taxon>Cephalothecaceae</taxon>
        <taxon>Phialemonium</taxon>
    </lineage>
</organism>
<proteinExistence type="predicted"/>
<dbReference type="GO" id="GO:0000981">
    <property type="term" value="F:DNA-binding transcription factor activity, RNA polymerase II-specific"/>
    <property type="evidence" value="ECO:0007669"/>
    <property type="project" value="InterPro"/>
</dbReference>
<dbReference type="GO" id="GO:0006351">
    <property type="term" value="P:DNA-templated transcription"/>
    <property type="evidence" value="ECO:0007669"/>
    <property type="project" value="InterPro"/>
</dbReference>
<dbReference type="AlphaFoldDB" id="A0AAJ0BVT1"/>
<dbReference type="PANTHER" id="PTHR47425:SF3">
    <property type="entry name" value="ZN(II)2CYS6 TRANSCRIPTION FACTOR (EUROFUNG)"/>
    <property type="match status" value="1"/>
</dbReference>
<dbReference type="Pfam" id="PF00172">
    <property type="entry name" value="Zn_clus"/>
    <property type="match status" value="1"/>
</dbReference>
<evidence type="ECO:0000256" key="1">
    <source>
        <dbReference type="ARBA" id="ARBA00022723"/>
    </source>
</evidence>
<feature type="compositionally biased region" description="Basic and acidic residues" evidence="3">
    <location>
        <begin position="99"/>
        <end position="109"/>
    </location>
</feature>
<reference evidence="5" key="1">
    <citation type="submission" date="2023-06" db="EMBL/GenBank/DDBJ databases">
        <title>Genome-scale phylogeny and comparative genomics of the fungal order Sordariales.</title>
        <authorList>
            <consortium name="Lawrence Berkeley National Laboratory"/>
            <person name="Hensen N."/>
            <person name="Bonometti L."/>
            <person name="Westerberg I."/>
            <person name="Brannstrom I.O."/>
            <person name="Guillou S."/>
            <person name="Cros-Aarteil S."/>
            <person name="Calhoun S."/>
            <person name="Haridas S."/>
            <person name="Kuo A."/>
            <person name="Mondo S."/>
            <person name="Pangilinan J."/>
            <person name="Riley R."/>
            <person name="Labutti K."/>
            <person name="Andreopoulos B."/>
            <person name="Lipzen A."/>
            <person name="Chen C."/>
            <person name="Yanf M."/>
            <person name="Daum C."/>
            <person name="Ng V."/>
            <person name="Clum A."/>
            <person name="Steindorff A."/>
            <person name="Ohm R."/>
            <person name="Martin F."/>
            <person name="Silar P."/>
            <person name="Natvig D."/>
            <person name="Lalanne C."/>
            <person name="Gautier V."/>
            <person name="Ament-Velasquez S.L."/>
            <person name="Kruys A."/>
            <person name="Hutchinson M.I."/>
            <person name="Powell A.J."/>
            <person name="Barry K."/>
            <person name="Miller A.N."/>
            <person name="Grigoriev I.V."/>
            <person name="Debuchy R."/>
            <person name="Gladieux P."/>
            <person name="Thoren M.H."/>
            <person name="Johannesson H."/>
        </authorList>
    </citation>
    <scope>NUCLEOTIDE SEQUENCE</scope>
    <source>
        <strain evidence="5">8032-3</strain>
    </source>
</reference>